<keyword evidence="2" id="KW-0472">Membrane</keyword>
<comment type="caution">
    <text evidence="3">The sequence shown here is derived from an EMBL/GenBank/DDBJ whole genome shotgun (WGS) entry which is preliminary data.</text>
</comment>
<accession>A0A080YZQ1</accession>
<keyword evidence="2" id="KW-0812">Transmembrane</keyword>
<sequence length="566" mass="61846">MHPIWEHFSPFQLLPGNQQVLKAMAVALRLLLALAVTVHYAAAGPEYYNPWYIINIATVVSMSDEREQANSSSSVIEDFGERLDVVLVGKDSISDAWNDAADGYAVAANNKILYQTASWSLIEDGTQGGKFSSFWARFQAVNANASFMSMCAMMAEWDSSWKENKAVLSAVDVMDRLDSKCEENDTIALAFNTAVSDNAVRYLQGEIAVNGVISPFMMHKVESSKIPEAADRLFVRLADGLCPRDESAKALSSQMQSEVPLISLFRGEVCAPFFGPKNSQTSNEESDHNDSDWKGDLRFIIPVGACVFVLGCAGLVYLLRRNKKESTKSETAETPKEEDKQDPSSLPYVLSRNSSISDVRSDAAPAGYAAAADDRVLYQRATWALREEGAQYEQVSTFWAIFHVANSSASVSSPLLICFMVVEWEASSWSESNAAQDAVEIVDRVQNNCGKNDTIILAFTSAVTDTVAEYLEGKSAVNDTVAPITLQNVEGFHLLDTEQEASTREFLFVRLGGSTCIGDALAGGPSDSLSSSNSMVMSLYTGDYCNELEQIRPNVSDDDNDPDDSD</sequence>
<organism evidence="3 4">
    <name type="scientific">Phytophthora nicotianae P1976</name>
    <dbReference type="NCBI Taxonomy" id="1317066"/>
    <lineage>
        <taxon>Eukaryota</taxon>
        <taxon>Sar</taxon>
        <taxon>Stramenopiles</taxon>
        <taxon>Oomycota</taxon>
        <taxon>Peronosporomycetes</taxon>
        <taxon>Peronosporales</taxon>
        <taxon>Peronosporaceae</taxon>
        <taxon>Phytophthora</taxon>
    </lineage>
</organism>
<feature type="compositionally biased region" description="Basic and acidic residues" evidence="1">
    <location>
        <begin position="326"/>
        <end position="342"/>
    </location>
</feature>
<evidence type="ECO:0000313" key="4">
    <source>
        <dbReference type="Proteomes" id="UP000028582"/>
    </source>
</evidence>
<gene>
    <name evidence="3" type="ORF">F444_21885</name>
</gene>
<protein>
    <submittedName>
        <fullName evidence="3">Uncharacterized protein</fullName>
    </submittedName>
</protein>
<keyword evidence="2" id="KW-1133">Transmembrane helix</keyword>
<proteinExistence type="predicted"/>
<dbReference type="OrthoDB" id="160817at2759"/>
<evidence type="ECO:0000256" key="1">
    <source>
        <dbReference type="SAM" id="MobiDB-lite"/>
    </source>
</evidence>
<dbReference type="EMBL" id="ANJA01004035">
    <property type="protein sequence ID" value="ETO59862.1"/>
    <property type="molecule type" value="Genomic_DNA"/>
</dbReference>
<feature type="transmembrane region" description="Helical" evidence="2">
    <location>
        <begin position="299"/>
        <end position="319"/>
    </location>
</feature>
<dbReference type="AlphaFoldDB" id="A0A080YZQ1"/>
<feature type="region of interest" description="Disordered" evidence="1">
    <location>
        <begin position="326"/>
        <end position="348"/>
    </location>
</feature>
<evidence type="ECO:0000313" key="3">
    <source>
        <dbReference type="EMBL" id="ETO59862.1"/>
    </source>
</evidence>
<evidence type="ECO:0000256" key="2">
    <source>
        <dbReference type="SAM" id="Phobius"/>
    </source>
</evidence>
<name>A0A080YZQ1_PHYNI</name>
<reference evidence="3 4" key="1">
    <citation type="submission" date="2013-11" db="EMBL/GenBank/DDBJ databases">
        <title>The Genome Sequence of Phytophthora parasitica P1976.</title>
        <authorList>
            <consortium name="The Broad Institute Genomics Platform"/>
            <person name="Russ C."/>
            <person name="Tyler B."/>
            <person name="Panabieres F."/>
            <person name="Shan W."/>
            <person name="Tripathy S."/>
            <person name="Grunwald N."/>
            <person name="Machado M."/>
            <person name="Johnson C.S."/>
            <person name="Walker B."/>
            <person name="Young S."/>
            <person name="Zeng Q."/>
            <person name="Gargeya S."/>
            <person name="Fitzgerald M."/>
            <person name="Haas B."/>
            <person name="Abouelleil A."/>
            <person name="Allen A.W."/>
            <person name="Alvarado L."/>
            <person name="Arachchi H.M."/>
            <person name="Berlin A.M."/>
            <person name="Chapman S.B."/>
            <person name="Gainer-Dewar J."/>
            <person name="Goldberg J."/>
            <person name="Griggs A."/>
            <person name="Gujja S."/>
            <person name="Hansen M."/>
            <person name="Howarth C."/>
            <person name="Imamovic A."/>
            <person name="Ireland A."/>
            <person name="Larimer J."/>
            <person name="McCowan C."/>
            <person name="Murphy C."/>
            <person name="Pearson M."/>
            <person name="Poon T.W."/>
            <person name="Priest M."/>
            <person name="Roberts A."/>
            <person name="Saif S."/>
            <person name="Shea T."/>
            <person name="Sisk P."/>
            <person name="Sykes S."/>
            <person name="Wortman J."/>
            <person name="Nusbaum C."/>
            <person name="Birren B."/>
        </authorList>
    </citation>
    <scope>NUCLEOTIDE SEQUENCE [LARGE SCALE GENOMIC DNA]</scope>
    <source>
        <strain evidence="3 4">P1976</strain>
    </source>
</reference>
<dbReference type="Proteomes" id="UP000028582">
    <property type="component" value="Unassembled WGS sequence"/>
</dbReference>